<keyword evidence="2" id="KW-1185">Reference proteome</keyword>
<comment type="caution">
    <text evidence="1">The sequence shown here is derived from an EMBL/GenBank/DDBJ whole genome shotgun (WGS) entry which is preliminary data.</text>
</comment>
<evidence type="ECO:0000313" key="2">
    <source>
        <dbReference type="Proteomes" id="UP001283361"/>
    </source>
</evidence>
<dbReference type="AlphaFoldDB" id="A0AAE1E3T0"/>
<organism evidence="1 2">
    <name type="scientific">Elysia crispata</name>
    <name type="common">lettuce slug</name>
    <dbReference type="NCBI Taxonomy" id="231223"/>
    <lineage>
        <taxon>Eukaryota</taxon>
        <taxon>Metazoa</taxon>
        <taxon>Spiralia</taxon>
        <taxon>Lophotrochozoa</taxon>
        <taxon>Mollusca</taxon>
        <taxon>Gastropoda</taxon>
        <taxon>Heterobranchia</taxon>
        <taxon>Euthyneura</taxon>
        <taxon>Panpulmonata</taxon>
        <taxon>Sacoglossa</taxon>
        <taxon>Placobranchoidea</taxon>
        <taxon>Plakobranchidae</taxon>
        <taxon>Elysia</taxon>
    </lineage>
</organism>
<proteinExistence type="predicted"/>
<name>A0AAE1E3T0_9GAST</name>
<dbReference type="EMBL" id="JAWDGP010001430">
    <property type="protein sequence ID" value="KAK3791803.1"/>
    <property type="molecule type" value="Genomic_DNA"/>
</dbReference>
<reference evidence="1" key="1">
    <citation type="journal article" date="2023" name="G3 (Bethesda)">
        <title>A reference genome for the long-term kleptoplast-retaining sea slug Elysia crispata morphotype clarki.</title>
        <authorList>
            <person name="Eastman K.E."/>
            <person name="Pendleton A.L."/>
            <person name="Shaikh M.A."/>
            <person name="Suttiyut T."/>
            <person name="Ogas R."/>
            <person name="Tomko P."/>
            <person name="Gavelis G."/>
            <person name="Widhalm J.R."/>
            <person name="Wisecaver J.H."/>
        </authorList>
    </citation>
    <scope>NUCLEOTIDE SEQUENCE</scope>
    <source>
        <strain evidence="1">ECLA1</strain>
    </source>
</reference>
<dbReference type="Proteomes" id="UP001283361">
    <property type="component" value="Unassembled WGS sequence"/>
</dbReference>
<gene>
    <name evidence="1" type="ORF">RRG08_028951</name>
</gene>
<accession>A0AAE1E3T0</accession>
<evidence type="ECO:0000313" key="1">
    <source>
        <dbReference type="EMBL" id="KAK3791803.1"/>
    </source>
</evidence>
<protein>
    <submittedName>
        <fullName evidence="1">Uncharacterized protein</fullName>
    </submittedName>
</protein>
<sequence length="170" mass="20008">MFFSHHKKHSPDSSNILTSRHVVSELFYPNTGRLRWVNLNRWRNESKLRTCWCFKPFGELIECQKLSRLDDSSLRRVLYTTTTKMLKMEDREAIIGACGCESQSVVEDACHPRAEPVVIILPCKRHDLWSVLEKWKLTKRIKPCGFSHPLHPHRLFPYNPYSHPPIQTLQ</sequence>